<keyword evidence="6" id="KW-0347">Helicase</keyword>
<evidence type="ECO:0000256" key="7">
    <source>
        <dbReference type="ARBA" id="ARBA00022833"/>
    </source>
</evidence>
<protein>
    <submittedName>
        <fullName evidence="14">Uncharacterized protein</fullName>
    </submittedName>
</protein>
<feature type="region of interest" description="Disordered" evidence="10">
    <location>
        <begin position="739"/>
        <end position="764"/>
    </location>
</feature>
<dbReference type="SUPFAM" id="SSF52540">
    <property type="entry name" value="P-loop containing nucleoside triphosphate hydrolases"/>
    <property type="match status" value="2"/>
</dbReference>
<evidence type="ECO:0000256" key="4">
    <source>
        <dbReference type="ARBA" id="ARBA00022771"/>
    </source>
</evidence>
<dbReference type="PROSITE" id="PS51192">
    <property type="entry name" value="HELICASE_ATP_BIND_1"/>
    <property type="match status" value="1"/>
</dbReference>
<evidence type="ECO:0000256" key="5">
    <source>
        <dbReference type="ARBA" id="ARBA00022801"/>
    </source>
</evidence>
<dbReference type="InterPro" id="IPR049730">
    <property type="entry name" value="SNF2/RAD54-like_C"/>
</dbReference>
<keyword evidence="15" id="KW-1185">Reference proteome</keyword>
<dbReference type="PANTHER" id="PTHR45626:SF17">
    <property type="entry name" value="HELICASE-LIKE TRANSCRIPTION FACTOR"/>
    <property type="match status" value="1"/>
</dbReference>
<feature type="domain" description="RING-type" evidence="11">
    <location>
        <begin position="682"/>
        <end position="726"/>
    </location>
</feature>
<dbReference type="SMART" id="SM00487">
    <property type="entry name" value="DEXDc"/>
    <property type="match status" value="1"/>
</dbReference>
<evidence type="ECO:0000259" key="13">
    <source>
        <dbReference type="PROSITE" id="PS51194"/>
    </source>
</evidence>
<evidence type="ECO:0000256" key="3">
    <source>
        <dbReference type="ARBA" id="ARBA00022741"/>
    </source>
</evidence>
<dbReference type="Gene3D" id="3.40.50.10810">
    <property type="entry name" value="Tandem AAA-ATPase domain"/>
    <property type="match status" value="1"/>
</dbReference>
<dbReference type="GO" id="GO:0016787">
    <property type="term" value="F:hydrolase activity"/>
    <property type="evidence" value="ECO:0007669"/>
    <property type="project" value="UniProtKB-KW"/>
</dbReference>
<evidence type="ECO:0000259" key="12">
    <source>
        <dbReference type="PROSITE" id="PS51192"/>
    </source>
</evidence>
<feature type="region of interest" description="Disordered" evidence="10">
    <location>
        <begin position="169"/>
        <end position="191"/>
    </location>
</feature>
<dbReference type="EMBL" id="MU006096">
    <property type="protein sequence ID" value="KAF2838673.1"/>
    <property type="molecule type" value="Genomic_DNA"/>
</dbReference>
<dbReference type="GO" id="GO:0004386">
    <property type="term" value="F:helicase activity"/>
    <property type="evidence" value="ECO:0007669"/>
    <property type="project" value="UniProtKB-KW"/>
</dbReference>
<sequence>MADATPQKGDSKDNAIDLTSEDNGNLRENPEGLFVSEDEDIKPIIPELHHTRSLTKAKASSAQIIDEEQNQSLMAGIEHILAADAKKKKRKVRSGEETANIPSMDGRTKKNVKMWISNVLGKEGREGQNKVVVSREFSPNTITRKKRTVAAARELDSQDLVDVDVFEASRENESGARQPELPENEALNGNNKKQSALAQLIASLPEDRRKSASGDKAMLLEAAKVFGRGRCMPNGNSGWRVKGMKSSLTHHQVLGAGFMREREEDKNGPFGGLNADQMGLGKTVMMLANIITSRPAKSKNTKSVDRQTTLIVVPASLISQWGNEIKAHCEDDWIGNVIKYRSNDKSESTLEEENLLAHDFVLTTYYEVSKSYPKCDPPKELQTSEEKIVWWNKYLAEERGLLHRVVFYRVVLDEAQAIKNYKSHTSIACRGLIAKRRWALSGTPIMNTIEELYPYFKFLQVPYTGSVTVFKENYCGDGDMDKASRLLARLSQFMIRRTHRDQLFGAPILKLPRATPVTIQCELNTVERAIYDIVLKRMINRINQISRNGELKTRYRHIYTMLLKLRQLASHPLLVQIAIYDLLDREDVAKLRAVVEEGLTDADVNSTRQIAHIRNVLIAAQRSAESATTTVPIVSCAAVPMSAVDEDDTYGGLHGKSYNFLPYLEQLKGGKDNALSQNDAPCSACNQKPEEPFRTSCSHIYCESCLPLPPEGASKVDRYPTCTACDSRFFHFQKVDPAELPADDPAEEPTEDPTEGATPLDTEETKEKLTKYEKELRRRGMKDWLAMERHVLPSAKTVAVKAQILNWLREDPDCKIIVFTQWLNMIYILSSMLADEGWPCLTFSGQMSKKAKAKTLKDFGDKECESKVLVASLKCGGVGLNLTMASRVIIMDPWWNKAIEQQAFCRVFRIGQKQETYMTRIVVNNTVDQNLLKMQETKQIEIDKVMEDGGTAESILIEDLLRLFGPTRTIKSGQPFILVEDPEQHRMVDVSAEEDALADSL</sequence>
<dbReference type="Gene3D" id="3.40.50.300">
    <property type="entry name" value="P-loop containing nucleotide triphosphate hydrolases"/>
    <property type="match status" value="1"/>
</dbReference>
<dbReference type="GO" id="GO:0005524">
    <property type="term" value="F:ATP binding"/>
    <property type="evidence" value="ECO:0007669"/>
    <property type="project" value="UniProtKB-KW"/>
</dbReference>
<dbReference type="PROSITE" id="PS51194">
    <property type="entry name" value="HELICASE_CTER"/>
    <property type="match status" value="1"/>
</dbReference>
<dbReference type="PROSITE" id="PS00518">
    <property type="entry name" value="ZF_RING_1"/>
    <property type="match status" value="1"/>
</dbReference>
<evidence type="ECO:0000313" key="15">
    <source>
        <dbReference type="Proteomes" id="UP000799429"/>
    </source>
</evidence>
<dbReference type="InterPro" id="IPR038718">
    <property type="entry name" value="SNF2-like_sf"/>
</dbReference>
<keyword evidence="3" id="KW-0547">Nucleotide-binding</keyword>
<organism evidence="14 15">
    <name type="scientific">Patellaria atrata CBS 101060</name>
    <dbReference type="NCBI Taxonomy" id="1346257"/>
    <lineage>
        <taxon>Eukaryota</taxon>
        <taxon>Fungi</taxon>
        <taxon>Dikarya</taxon>
        <taxon>Ascomycota</taxon>
        <taxon>Pezizomycotina</taxon>
        <taxon>Dothideomycetes</taxon>
        <taxon>Dothideomycetes incertae sedis</taxon>
        <taxon>Patellariales</taxon>
        <taxon>Patellariaceae</taxon>
        <taxon>Patellaria</taxon>
    </lineage>
</organism>
<accession>A0A9P4S9P5</accession>
<evidence type="ECO:0000256" key="6">
    <source>
        <dbReference type="ARBA" id="ARBA00022806"/>
    </source>
</evidence>
<evidence type="ECO:0000256" key="10">
    <source>
        <dbReference type="SAM" id="MobiDB-lite"/>
    </source>
</evidence>
<dbReference type="InterPro" id="IPR027417">
    <property type="entry name" value="P-loop_NTPase"/>
</dbReference>
<evidence type="ECO:0000256" key="2">
    <source>
        <dbReference type="ARBA" id="ARBA00022723"/>
    </source>
</evidence>
<dbReference type="Proteomes" id="UP000799429">
    <property type="component" value="Unassembled WGS sequence"/>
</dbReference>
<dbReference type="PROSITE" id="PS50089">
    <property type="entry name" value="ZF_RING_2"/>
    <property type="match status" value="1"/>
</dbReference>
<dbReference type="GO" id="GO:0006281">
    <property type="term" value="P:DNA repair"/>
    <property type="evidence" value="ECO:0007669"/>
    <property type="project" value="TreeGrafter"/>
</dbReference>
<feature type="compositionally biased region" description="Acidic residues" evidence="10">
    <location>
        <begin position="741"/>
        <end position="754"/>
    </location>
</feature>
<dbReference type="SUPFAM" id="SSF57850">
    <property type="entry name" value="RING/U-box"/>
    <property type="match status" value="1"/>
</dbReference>
<dbReference type="AlphaFoldDB" id="A0A9P4S9P5"/>
<evidence type="ECO:0000256" key="9">
    <source>
        <dbReference type="PROSITE-ProRule" id="PRU00175"/>
    </source>
</evidence>
<dbReference type="InterPro" id="IPR001841">
    <property type="entry name" value="Znf_RING"/>
</dbReference>
<evidence type="ECO:0000313" key="14">
    <source>
        <dbReference type="EMBL" id="KAF2838673.1"/>
    </source>
</evidence>
<keyword evidence="7" id="KW-0862">Zinc</keyword>
<evidence type="ECO:0000259" key="11">
    <source>
        <dbReference type="PROSITE" id="PS50089"/>
    </source>
</evidence>
<dbReference type="Pfam" id="PF00271">
    <property type="entry name" value="Helicase_C"/>
    <property type="match status" value="1"/>
</dbReference>
<dbReference type="CDD" id="cd18793">
    <property type="entry name" value="SF2_C_SNF"/>
    <property type="match status" value="1"/>
</dbReference>
<keyword evidence="2" id="KW-0479">Metal-binding</keyword>
<dbReference type="InterPro" id="IPR050628">
    <property type="entry name" value="SNF2_RAD54_helicase_TF"/>
</dbReference>
<gene>
    <name evidence="14" type="ORF">M501DRAFT_1016765</name>
</gene>
<feature type="domain" description="Helicase ATP-binding" evidence="12">
    <location>
        <begin position="263"/>
        <end position="462"/>
    </location>
</feature>
<dbReference type="InterPro" id="IPR013083">
    <property type="entry name" value="Znf_RING/FYVE/PHD"/>
</dbReference>
<keyword evidence="8" id="KW-0067">ATP-binding</keyword>
<reference evidence="14" key="1">
    <citation type="journal article" date="2020" name="Stud. Mycol.">
        <title>101 Dothideomycetes genomes: a test case for predicting lifestyles and emergence of pathogens.</title>
        <authorList>
            <person name="Haridas S."/>
            <person name="Albert R."/>
            <person name="Binder M."/>
            <person name="Bloem J."/>
            <person name="Labutti K."/>
            <person name="Salamov A."/>
            <person name="Andreopoulos B."/>
            <person name="Baker S."/>
            <person name="Barry K."/>
            <person name="Bills G."/>
            <person name="Bluhm B."/>
            <person name="Cannon C."/>
            <person name="Castanera R."/>
            <person name="Culley D."/>
            <person name="Daum C."/>
            <person name="Ezra D."/>
            <person name="Gonzalez J."/>
            <person name="Henrissat B."/>
            <person name="Kuo A."/>
            <person name="Liang C."/>
            <person name="Lipzen A."/>
            <person name="Lutzoni F."/>
            <person name="Magnuson J."/>
            <person name="Mondo S."/>
            <person name="Nolan M."/>
            <person name="Ohm R."/>
            <person name="Pangilinan J."/>
            <person name="Park H.-J."/>
            <person name="Ramirez L."/>
            <person name="Alfaro M."/>
            <person name="Sun H."/>
            <person name="Tritt A."/>
            <person name="Yoshinaga Y."/>
            <person name="Zwiers L.-H."/>
            <person name="Turgeon B."/>
            <person name="Goodwin S."/>
            <person name="Spatafora J."/>
            <person name="Crous P."/>
            <person name="Grigoriev I."/>
        </authorList>
    </citation>
    <scope>NUCLEOTIDE SEQUENCE</scope>
    <source>
        <strain evidence="14">CBS 101060</strain>
    </source>
</reference>
<dbReference type="PANTHER" id="PTHR45626">
    <property type="entry name" value="TRANSCRIPTION TERMINATION FACTOR 2-RELATED"/>
    <property type="match status" value="1"/>
</dbReference>
<dbReference type="Gene3D" id="3.30.40.10">
    <property type="entry name" value="Zinc/RING finger domain, C3HC4 (zinc finger)"/>
    <property type="match status" value="1"/>
</dbReference>
<dbReference type="InterPro" id="IPR001650">
    <property type="entry name" value="Helicase_C-like"/>
</dbReference>
<dbReference type="CDD" id="cd18008">
    <property type="entry name" value="DEXDc_SHPRH-like"/>
    <property type="match status" value="1"/>
</dbReference>
<dbReference type="GO" id="GO:0008094">
    <property type="term" value="F:ATP-dependent activity, acting on DNA"/>
    <property type="evidence" value="ECO:0007669"/>
    <property type="project" value="TreeGrafter"/>
</dbReference>
<dbReference type="InterPro" id="IPR017907">
    <property type="entry name" value="Znf_RING_CS"/>
</dbReference>
<keyword evidence="5" id="KW-0378">Hydrolase</keyword>
<name>A0A9P4S9P5_9PEZI</name>
<proteinExistence type="inferred from homology"/>
<dbReference type="GO" id="GO:0008270">
    <property type="term" value="F:zinc ion binding"/>
    <property type="evidence" value="ECO:0007669"/>
    <property type="project" value="UniProtKB-KW"/>
</dbReference>
<evidence type="ECO:0000256" key="8">
    <source>
        <dbReference type="ARBA" id="ARBA00022840"/>
    </source>
</evidence>
<comment type="caution">
    <text evidence="14">The sequence shown here is derived from an EMBL/GenBank/DDBJ whole genome shotgun (WGS) entry which is preliminary data.</text>
</comment>
<dbReference type="GO" id="GO:0005634">
    <property type="term" value="C:nucleus"/>
    <property type="evidence" value="ECO:0007669"/>
    <property type="project" value="TreeGrafter"/>
</dbReference>
<dbReference type="SMART" id="SM00490">
    <property type="entry name" value="HELICc"/>
    <property type="match status" value="1"/>
</dbReference>
<comment type="similarity">
    <text evidence="1">Belongs to the SNF2/RAD54 helicase family.</text>
</comment>
<dbReference type="OrthoDB" id="448448at2759"/>
<dbReference type="InterPro" id="IPR014001">
    <property type="entry name" value="Helicase_ATP-bd"/>
</dbReference>
<keyword evidence="4 9" id="KW-0863">Zinc-finger</keyword>
<feature type="region of interest" description="Disordered" evidence="10">
    <location>
        <begin position="1"/>
        <end position="38"/>
    </location>
</feature>
<evidence type="ECO:0000256" key="1">
    <source>
        <dbReference type="ARBA" id="ARBA00007025"/>
    </source>
</evidence>
<dbReference type="Pfam" id="PF00176">
    <property type="entry name" value="SNF2-rel_dom"/>
    <property type="match status" value="1"/>
</dbReference>
<dbReference type="InterPro" id="IPR000330">
    <property type="entry name" value="SNF2_N"/>
</dbReference>
<feature type="domain" description="Helicase C-terminal" evidence="13">
    <location>
        <begin position="800"/>
        <end position="950"/>
    </location>
</feature>